<dbReference type="Gene3D" id="3.30.420.10">
    <property type="entry name" value="Ribonuclease H-like superfamily/Ribonuclease H"/>
    <property type="match status" value="1"/>
</dbReference>
<keyword evidence="2" id="KW-1185">Reference proteome</keyword>
<accession>A0ABY6LCC5</accession>
<organism evidence="1 2">
    <name type="scientific">Cordylochernes scorpioides</name>
    <dbReference type="NCBI Taxonomy" id="51811"/>
    <lineage>
        <taxon>Eukaryota</taxon>
        <taxon>Metazoa</taxon>
        <taxon>Ecdysozoa</taxon>
        <taxon>Arthropoda</taxon>
        <taxon>Chelicerata</taxon>
        <taxon>Arachnida</taxon>
        <taxon>Pseudoscorpiones</taxon>
        <taxon>Cheliferoidea</taxon>
        <taxon>Chernetidae</taxon>
        <taxon>Cordylochernes</taxon>
    </lineage>
</organism>
<dbReference type="EMBL" id="CP092877">
    <property type="protein sequence ID" value="UYV77360.1"/>
    <property type="molecule type" value="Genomic_DNA"/>
</dbReference>
<dbReference type="Proteomes" id="UP001235939">
    <property type="component" value="Chromosome 15"/>
</dbReference>
<evidence type="ECO:0000313" key="1">
    <source>
        <dbReference type="EMBL" id="UYV77360.1"/>
    </source>
</evidence>
<protein>
    <submittedName>
        <fullName evidence="1">Uncharacterized protein</fullName>
    </submittedName>
</protein>
<evidence type="ECO:0000313" key="2">
    <source>
        <dbReference type="Proteomes" id="UP001235939"/>
    </source>
</evidence>
<gene>
    <name evidence="1" type="ORF">LAZ67_15000684</name>
</gene>
<dbReference type="InterPro" id="IPR036397">
    <property type="entry name" value="RNaseH_sf"/>
</dbReference>
<reference evidence="1 2" key="1">
    <citation type="submission" date="2022-01" db="EMBL/GenBank/DDBJ databases">
        <title>A chromosomal length assembly of Cordylochernes scorpioides.</title>
        <authorList>
            <person name="Zeh D."/>
            <person name="Zeh J."/>
        </authorList>
    </citation>
    <scope>NUCLEOTIDE SEQUENCE [LARGE SCALE GENOMIC DNA]</scope>
    <source>
        <strain evidence="1">IN4F17</strain>
        <tissue evidence="1">Whole Body</tissue>
    </source>
</reference>
<name>A0ABY6LCC5_9ARAC</name>
<proteinExistence type="predicted"/>
<sequence length="101" mass="11451">MRFGLLALISVVQAVPQRPDKTGPSGILKNHETDCSYPVCQTNGKDGLCLAKRGRLLEPILRRLRESIRKKRLEKWISGEWMFHHDNAPAHRALSVGAFFD</sequence>